<evidence type="ECO:0000256" key="1">
    <source>
        <dbReference type="SAM" id="MobiDB-lite"/>
    </source>
</evidence>
<comment type="caution">
    <text evidence="2">The sequence shown here is derived from an EMBL/GenBank/DDBJ whole genome shotgun (WGS) entry which is preliminary data.</text>
</comment>
<evidence type="ECO:0000313" key="2">
    <source>
        <dbReference type="EMBL" id="SFL79860.1"/>
    </source>
</evidence>
<keyword evidence="3" id="KW-1185">Reference proteome</keyword>
<proteinExistence type="predicted"/>
<protein>
    <submittedName>
        <fullName evidence="2">Uncharacterized protein</fullName>
    </submittedName>
</protein>
<sequence>MPRRQPGLHASHHMPLRTWCHACLDPVCGNWHEYRFRSQAWGRRKNPKMKSGRFLAEPPGSVNSRKRPLSSGQFESASTSSRWNFQGSTSTKKPQTCFPSPLLLNDSPYNKHIFEIPCAWIDALANFDGDAPGFSTTIIDGSLLCPESVTHRNRRLPPAFFSAIP</sequence>
<accession>A0A8G2F7R1</accession>
<feature type="region of interest" description="Disordered" evidence="1">
    <location>
        <begin position="45"/>
        <end position="92"/>
    </location>
</feature>
<dbReference type="Proteomes" id="UP000199581">
    <property type="component" value="Unassembled WGS sequence"/>
</dbReference>
<dbReference type="EMBL" id="FOTO01000006">
    <property type="protein sequence ID" value="SFL79860.1"/>
    <property type="molecule type" value="Genomic_DNA"/>
</dbReference>
<reference evidence="2 3" key="1">
    <citation type="submission" date="2016-10" db="EMBL/GenBank/DDBJ databases">
        <authorList>
            <person name="Varghese N."/>
            <person name="Submissions S."/>
        </authorList>
    </citation>
    <scope>NUCLEOTIDE SEQUENCE [LARGE SCALE GENOMIC DNA]</scope>
    <source>
        <strain evidence="2 3">DSM 1741</strain>
    </source>
</reference>
<feature type="compositionally biased region" description="Polar residues" evidence="1">
    <location>
        <begin position="70"/>
        <end position="92"/>
    </location>
</feature>
<dbReference type="AlphaFoldDB" id="A0A8G2F7R1"/>
<organism evidence="2 3">
    <name type="scientific">Desulfomicrobium norvegicum (strain DSM 1741 / NCIMB 8310)</name>
    <name type="common">Desulfovibrio baculatus (strain Norway 4)</name>
    <name type="synonym">Desulfovibrio desulfuricans (strain Norway 4)</name>
    <dbReference type="NCBI Taxonomy" id="52561"/>
    <lineage>
        <taxon>Bacteria</taxon>
        <taxon>Pseudomonadati</taxon>
        <taxon>Thermodesulfobacteriota</taxon>
        <taxon>Desulfovibrionia</taxon>
        <taxon>Desulfovibrionales</taxon>
        <taxon>Desulfomicrobiaceae</taxon>
        <taxon>Desulfomicrobium</taxon>
    </lineage>
</organism>
<gene>
    <name evidence="2" type="ORF">SAMN05421830_106200</name>
</gene>
<evidence type="ECO:0000313" key="3">
    <source>
        <dbReference type="Proteomes" id="UP000199581"/>
    </source>
</evidence>
<name>A0A8G2F7R1_DESNO</name>